<organism evidence="2 3">
    <name type="scientific">Paucibacter sediminis</name>
    <dbReference type="NCBI Taxonomy" id="3019553"/>
    <lineage>
        <taxon>Bacteria</taxon>
        <taxon>Pseudomonadati</taxon>
        <taxon>Pseudomonadota</taxon>
        <taxon>Betaproteobacteria</taxon>
        <taxon>Burkholderiales</taxon>
        <taxon>Sphaerotilaceae</taxon>
        <taxon>Roseateles</taxon>
    </lineage>
</organism>
<gene>
    <name evidence="2" type="ORF">PFX98_13855</name>
</gene>
<evidence type="ECO:0000313" key="2">
    <source>
        <dbReference type="EMBL" id="WIT10021.1"/>
    </source>
</evidence>
<dbReference type="InterPro" id="IPR019600">
    <property type="entry name" value="Hemin_uptake_protein_HemP"/>
</dbReference>
<protein>
    <submittedName>
        <fullName evidence="2">Hemin uptake protein HemP</fullName>
    </submittedName>
</protein>
<name>A0AA95NFV5_9BURK</name>
<dbReference type="AlphaFoldDB" id="A0AA95NFV5"/>
<dbReference type="Gene3D" id="2.10.70.10">
    <property type="entry name" value="Complement Module, domain 1"/>
    <property type="match status" value="1"/>
</dbReference>
<sequence>MIKVKQHRPSPLAPEEGGGAPAKDATTPPLRRLCSRQLLGDARELEIAHGDQVYRLRLTSLGKLILTK</sequence>
<keyword evidence="3" id="KW-1185">Reference proteome</keyword>
<evidence type="ECO:0000256" key="1">
    <source>
        <dbReference type="SAM" id="MobiDB-lite"/>
    </source>
</evidence>
<reference evidence="2" key="1">
    <citation type="submission" date="2023-01" db="EMBL/GenBank/DDBJ databases">
        <title>Whole genome sequence of Paucibacter sp. S2-9 isolated from pond sediment.</title>
        <authorList>
            <person name="Jung J.Y."/>
        </authorList>
    </citation>
    <scope>NUCLEOTIDE SEQUENCE</scope>
    <source>
        <strain evidence="2">S2-9</strain>
    </source>
</reference>
<feature type="region of interest" description="Disordered" evidence="1">
    <location>
        <begin position="1"/>
        <end position="30"/>
    </location>
</feature>
<accession>A0AA95NFV5</accession>
<evidence type="ECO:0000313" key="3">
    <source>
        <dbReference type="Proteomes" id="UP001177769"/>
    </source>
</evidence>
<dbReference type="Pfam" id="PF10636">
    <property type="entry name" value="hemP"/>
    <property type="match status" value="1"/>
</dbReference>
<dbReference type="KEGG" id="pais:PFX98_13855"/>
<dbReference type="EMBL" id="CP116346">
    <property type="protein sequence ID" value="WIT10021.1"/>
    <property type="molecule type" value="Genomic_DNA"/>
</dbReference>
<proteinExistence type="predicted"/>
<dbReference type="Proteomes" id="UP001177769">
    <property type="component" value="Chromosome"/>
</dbReference>
<dbReference type="RefSeq" id="WP_285231090.1">
    <property type="nucleotide sequence ID" value="NZ_CP116346.1"/>
</dbReference>